<evidence type="ECO:0000313" key="2">
    <source>
        <dbReference type="Proteomes" id="UP001311232"/>
    </source>
</evidence>
<dbReference type="EMBL" id="JAHHUM010001291">
    <property type="protein sequence ID" value="KAK5612851.1"/>
    <property type="molecule type" value="Genomic_DNA"/>
</dbReference>
<dbReference type="AlphaFoldDB" id="A0AAV9RUY2"/>
<accession>A0AAV9RUY2</accession>
<sequence length="112" mass="12496">MEHSREGSTDWYLLLKICNHSNKRIIFVYVLLLGATNGHIKGSNRTQFVSPLIPNKLKRGNCGYRAGAKQRGKRGKFKPSLIPVITGCVRSLSCKTDNLKVMLVAVGRKDLL</sequence>
<comment type="caution">
    <text evidence="1">The sequence shown here is derived from an EMBL/GenBank/DDBJ whole genome shotgun (WGS) entry which is preliminary data.</text>
</comment>
<name>A0AAV9RUY2_9TELE</name>
<reference evidence="1 2" key="1">
    <citation type="submission" date="2021-06" db="EMBL/GenBank/DDBJ databases">
        <authorList>
            <person name="Palmer J.M."/>
        </authorList>
    </citation>
    <scope>NUCLEOTIDE SEQUENCE [LARGE SCALE GENOMIC DNA]</scope>
    <source>
        <strain evidence="1 2">MEX-2019</strain>
        <tissue evidence="1">Muscle</tissue>
    </source>
</reference>
<dbReference type="Proteomes" id="UP001311232">
    <property type="component" value="Unassembled WGS sequence"/>
</dbReference>
<keyword evidence="2" id="KW-1185">Reference proteome</keyword>
<organism evidence="1 2">
    <name type="scientific">Crenichthys baileyi</name>
    <name type="common">White River springfish</name>
    <dbReference type="NCBI Taxonomy" id="28760"/>
    <lineage>
        <taxon>Eukaryota</taxon>
        <taxon>Metazoa</taxon>
        <taxon>Chordata</taxon>
        <taxon>Craniata</taxon>
        <taxon>Vertebrata</taxon>
        <taxon>Euteleostomi</taxon>
        <taxon>Actinopterygii</taxon>
        <taxon>Neopterygii</taxon>
        <taxon>Teleostei</taxon>
        <taxon>Neoteleostei</taxon>
        <taxon>Acanthomorphata</taxon>
        <taxon>Ovalentaria</taxon>
        <taxon>Atherinomorphae</taxon>
        <taxon>Cyprinodontiformes</taxon>
        <taxon>Goodeidae</taxon>
        <taxon>Crenichthys</taxon>
    </lineage>
</organism>
<gene>
    <name evidence="1" type="ORF">CRENBAI_005613</name>
</gene>
<proteinExistence type="predicted"/>
<evidence type="ECO:0000313" key="1">
    <source>
        <dbReference type="EMBL" id="KAK5612851.1"/>
    </source>
</evidence>
<protein>
    <submittedName>
        <fullName evidence="1">Uncharacterized protein</fullName>
    </submittedName>
</protein>